<dbReference type="GO" id="GO:0003700">
    <property type="term" value="F:DNA-binding transcription factor activity"/>
    <property type="evidence" value="ECO:0007669"/>
    <property type="project" value="TreeGrafter"/>
</dbReference>
<dbReference type="Proteomes" id="UP000198561">
    <property type="component" value="Unassembled WGS sequence"/>
</dbReference>
<dbReference type="PROSITE" id="PS51197">
    <property type="entry name" value="HTH_RRF2_2"/>
    <property type="match status" value="1"/>
</dbReference>
<dbReference type="InterPro" id="IPR036390">
    <property type="entry name" value="WH_DNA-bd_sf"/>
</dbReference>
<name>A0A1H6I238_CHRCI</name>
<dbReference type="InterPro" id="IPR036388">
    <property type="entry name" value="WH-like_DNA-bd_sf"/>
</dbReference>
<dbReference type="InterPro" id="IPR000944">
    <property type="entry name" value="Tscrpt_reg_Rrf2"/>
</dbReference>
<gene>
    <name evidence="1" type="ORF">SAMN05421593_3792</name>
</gene>
<dbReference type="AlphaFoldDB" id="A0A1H6I238"/>
<evidence type="ECO:0000313" key="1">
    <source>
        <dbReference type="EMBL" id="SEH40531.1"/>
    </source>
</evidence>
<accession>A0A1H6I238</accession>
<dbReference type="GO" id="GO:0005829">
    <property type="term" value="C:cytosol"/>
    <property type="evidence" value="ECO:0007669"/>
    <property type="project" value="TreeGrafter"/>
</dbReference>
<evidence type="ECO:0000313" key="2">
    <source>
        <dbReference type="Proteomes" id="UP000198561"/>
    </source>
</evidence>
<dbReference type="Pfam" id="PF02082">
    <property type="entry name" value="Rrf2"/>
    <property type="match status" value="1"/>
</dbReference>
<dbReference type="Gene3D" id="1.10.10.10">
    <property type="entry name" value="Winged helix-like DNA-binding domain superfamily/Winged helix DNA-binding domain"/>
    <property type="match status" value="1"/>
</dbReference>
<dbReference type="PANTHER" id="PTHR33221">
    <property type="entry name" value="WINGED HELIX-TURN-HELIX TRANSCRIPTIONAL REGULATOR, RRF2 FAMILY"/>
    <property type="match status" value="1"/>
</dbReference>
<protein>
    <submittedName>
        <fullName evidence="1">Transcriptional regulator, BadM/Rrf2 family</fullName>
    </submittedName>
</protein>
<proteinExistence type="predicted"/>
<reference evidence="1 2" key="1">
    <citation type="submission" date="2016-10" db="EMBL/GenBank/DDBJ databases">
        <authorList>
            <person name="de Groot N.N."/>
        </authorList>
    </citation>
    <scope>NUCLEOTIDE SEQUENCE [LARGE SCALE GENOMIC DNA]</scope>
    <source>
        <strain evidence="1 2">DSM 23031</strain>
    </source>
</reference>
<organism evidence="1 2">
    <name type="scientific">Chryseobacterium culicis</name>
    <dbReference type="NCBI Taxonomy" id="680127"/>
    <lineage>
        <taxon>Bacteria</taxon>
        <taxon>Pseudomonadati</taxon>
        <taxon>Bacteroidota</taxon>
        <taxon>Flavobacteriia</taxon>
        <taxon>Flavobacteriales</taxon>
        <taxon>Weeksellaceae</taxon>
        <taxon>Chryseobacterium group</taxon>
        <taxon>Chryseobacterium</taxon>
    </lineage>
</organism>
<dbReference type="SUPFAM" id="SSF46785">
    <property type="entry name" value="Winged helix' DNA-binding domain"/>
    <property type="match status" value="1"/>
</dbReference>
<dbReference type="EMBL" id="FNWQ01000005">
    <property type="protein sequence ID" value="SEH40531.1"/>
    <property type="molecule type" value="Genomic_DNA"/>
</dbReference>
<sequence>MLHLKNVYLCHVITMNNTRFATAVHIMTLLAKSPQEWLTSDWMAGSINVNPVIVRKEISVLREAGLIISRQGKEGGSQLARNAELITISEIYKAVKNTEVLGKKNQNPNPACSVGKEINDHLNTLFQETDQLVVNFLGNKSLQEFSDQFE</sequence>
<dbReference type="STRING" id="680127.SAMN05421593_3792"/>
<dbReference type="PANTHER" id="PTHR33221:SF15">
    <property type="entry name" value="HTH-TYPE TRANSCRIPTIONAL REGULATOR YWGB-RELATED"/>
    <property type="match status" value="1"/>
</dbReference>